<gene>
    <name evidence="6" type="ORF">RSO01_33330</name>
</gene>
<evidence type="ECO:0000313" key="7">
    <source>
        <dbReference type="Proteomes" id="UP000321058"/>
    </source>
</evidence>
<keyword evidence="3" id="KW-0238">DNA-binding</keyword>
<sequence>MPPGERGLSSDWHPREPQLCEQQWQECEGQVFDWNDLRHFLALARCGSMGAAALSIGVDQSTVQRRIAALEKSIGRPLVERRSGGYGLTAQGELLLADAEQVETAVDALQRRIRALDGSGQGHVRVASLVTVGQRIIRSGFIERFQNLYPGITVEMLMGQRVADLARGEADVAIRGGGDGGSDALIGLKLVDLPWGIYASRDFVERHGKPHSVVDLDRFGIIELADELERVPAARWMQAHARGAPIAARCGNVPSAVLAVKAGAGLAALPTVHAAREDDLICVLGPLPELAYPMYLFVHKDLRRAARISAFFEFCQRELKPVLLTGVMRATLQC</sequence>
<dbReference type="EMBL" id="BKAJ01000057">
    <property type="protein sequence ID" value="GEP56167.1"/>
    <property type="molecule type" value="Genomic_DNA"/>
</dbReference>
<dbReference type="InterPro" id="IPR058163">
    <property type="entry name" value="LysR-type_TF_proteobact-type"/>
</dbReference>
<dbReference type="SUPFAM" id="SSF53850">
    <property type="entry name" value="Periplasmic binding protein-like II"/>
    <property type="match status" value="1"/>
</dbReference>
<dbReference type="Pfam" id="PF00126">
    <property type="entry name" value="HTH_1"/>
    <property type="match status" value="1"/>
</dbReference>
<accession>A0A512NB53</accession>
<dbReference type="SUPFAM" id="SSF46785">
    <property type="entry name" value="Winged helix' DNA-binding domain"/>
    <property type="match status" value="1"/>
</dbReference>
<dbReference type="InterPro" id="IPR036388">
    <property type="entry name" value="WH-like_DNA-bd_sf"/>
</dbReference>
<keyword evidence="4" id="KW-0804">Transcription</keyword>
<evidence type="ECO:0000256" key="1">
    <source>
        <dbReference type="ARBA" id="ARBA00009437"/>
    </source>
</evidence>
<keyword evidence="7" id="KW-1185">Reference proteome</keyword>
<evidence type="ECO:0000256" key="4">
    <source>
        <dbReference type="ARBA" id="ARBA00023163"/>
    </source>
</evidence>
<dbReference type="PANTHER" id="PTHR30537">
    <property type="entry name" value="HTH-TYPE TRANSCRIPTIONAL REGULATOR"/>
    <property type="match status" value="1"/>
</dbReference>
<dbReference type="Gene3D" id="3.40.190.290">
    <property type="match status" value="1"/>
</dbReference>
<dbReference type="GO" id="GO:0043565">
    <property type="term" value="F:sequence-specific DNA binding"/>
    <property type="evidence" value="ECO:0007669"/>
    <property type="project" value="TreeGrafter"/>
</dbReference>
<dbReference type="Pfam" id="PF03466">
    <property type="entry name" value="LysR_substrate"/>
    <property type="match status" value="1"/>
</dbReference>
<dbReference type="PROSITE" id="PS50931">
    <property type="entry name" value="HTH_LYSR"/>
    <property type="match status" value="1"/>
</dbReference>
<dbReference type="PANTHER" id="PTHR30537:SF3">
    <property type="entry name" value="TRANSCRIPTIONAL REGULATORY PROTEIN"/>
    <property type="match status" value="1"/>
</dbReference>
<dbReference type="AlphaFoldDB" id="A0A512NB53"/>
<dbReference type="GO" id="GO:0003700">
    <property type="term" value="F:DNA-binding transcription factor activity"/>
    <property type="evidence" value="ECO:0007669"/>
    <property type="project" value="InterPro"/>
</dbReference>
<dbReference type="GO" id="GO:0006351">
    <property type="term" value="P:DNA-templated transcription"/>
    <property type="evidence" value="ECO:0007669"/>
    <property type="project" value="TreeGrafter"/>
</dbReference>
<dbReference type="InterPro" id="IPR036390">
    <property type="entry name" value="WH_DNA-bd_sf"/>
</dbReference>
<reference evidence="6 7" key="1">
    <citation type="submission" date="2019-07" db="EMBL/GenBank/DDBJ databases">
        <title>Whole genome shotgun sequence of Reyranella soli NBRC 108950.</title>
        <authorList>
            <person name="Hosoyama A."/>
            <person name="Uohara A."/>
            <person name="Ohji S."/>
            <person name="Ichikawa N."/>
        </authorList>
    </citation>
    <scope>NUCLEOTIDE SEQUENCE [LARGE SCALE GENOMIC DNA]</scope>
    <source>
        <strain evidence="6 7">NBRC 108950</strain>
    </source>
</reference>
<evidence type="ECO:0000256" key="3">
    <source>
        <dbReference type="ARBA" id="ARBA00023125"/>
    </source>
</evidence>
<proteinExistence type="inferred from homology"/>
<organism evidence="6 7">
    <name type="scientific">Reyranella soli</name>
    <dbReference type="NCBI Taxonomy" id="1230389"/>
    <lineage>
        <taxon>Bacteria</taxon>
        <taxon>Pseudomonadati</taxon>
        <taxon>Pseudomonadota</taxon>
        <taxon>Alphaproteobacteria</taxon>
        <taxon>Hyphomicrobiales</taxon>
        <taxon>Reyranellaceae</taxon>
        <taxon>Reyranella</taxon>
    </lineage>
</organism>
<protein>
    <submittedName>
        <fullName evidence="6">LysR family transcriptional regulator</fullName>
    </submittedName>
</protein>
<comment type="caution">
    <text evidence="6">The sequence shown here is derived from an EMBL/GenBank/DDBJ whole genome shotgun (WGS) entry which is preliminary data.</text>
</comment>
<comment type="similarity">
    <text evidence="1">Belongs to the LysR transcriptional regulatory family.</text>
</comment>
<evidence type="ECO:0000313" key="6">
    <source>
        <dbReference type="EMBL" id="GEP56167.1"/>
    </source>
</evidence>
<keyword evidence="2" id="KW-0805">Transcription regulation</keyword>
<dbReference type="InterPro" id="IPR000847">
    <property type="entry name" value="LysR_HTH_N"/>
</dbReference>
<dbReference type="InterPro" id="IPR005119">
    <property type="entry name" value="LysR_subst-bd"/>
</dbReference>
<evidence type="ECO:0000259" key="5">
    <source>
        <dbReference type="PROSITE" id="PS50931"/>
    </source>
</evidence>
<dbReference type="Gene3D" id="1.10.10.10">
    <property type="entry name" value="Winged helix-like DNA-binding domain superfamily/Winged helix DNA-binding domain"/>
    <property type="match status" value="1"/>
</dbReference>
<evidence type="ECO:0000256" key="2">
    <source>
        <dbReference type="ARBA" id="ARBA00023015"/>
    </source>
</evidence>
<name>A0A512NB53_9HYPH</name>
<feature type="domain" description="HTH lysR-type" evidence="5">
    <location>
        <begin position="32"/>
        <end position="89"/>
    </location>
</feature>
<dbReference type="Proteomes" id="UP000321058">
    <property type="component" value="Unassembled WGS sequence"/>
</dbReference>